<dbReference type="SMART" id="SM00304">
    <property type="entry name" value="HAMP"/>
    <property type="match status" value="1"/>
</dbReference>
<keyword evidence="3" id="KW-0812">Transmembrane</keyword>
<dbReference type="SMART" id="SM00267">
    <property type="entry name" value="GGDEF"/>
    <property type="match status" value="1"/>
</dbReference>
<dbReference type="SUPFAM" id="SSF55073">
    <property type="entry name" value="Nucleotide cyclase"/>
    <property type="match status" value="1"/>
</dbReference>
<evidence type="ECO:0000313" key="6">
    <source>
        <dbReference type="EMBL" id="UTW09337.1"/>
    </source>
</evidence>
<dbReference type="EC" id="2.7.7.65" evidence="1"/>
<dbReference type="GO" id="GO:0052621">
    <property type="term" value="F:diguanylate cyclase activity"/>
    <property type="evidence" value="ECO:0007669"/>
    <property type="project" value="UniProtKB-EC"/>
</dbReference>
<evidence type="ECO:0000256" key="3">
    <source>
        <dbReference type="SAM" id="Phobius"/>
    </source>
</evidence>
<dbReference type="InterPro" id="IPR043128">
    <property type="entry name" value="Rev_trsase/Diguanyl_cyclase"/>
</dbReference>
<feature type="transmembrane region" description="Helical" evidence="3">
    <location>
        <begin position="24"/>
        <end position="42"/>
    </location>
</feature>
<comment type="catalytic activity">
    <reaction evidence="2">
        <text>2 GTP = 3',3'-c-di-GMP + 2 diphosphate</text>
        <dbReference type="Rhea" id="RHEA:24898"/>
        <dbReference type="ChEBI" id="CHEBI:33019"/>
        <dbReference type="ChEBI" id="CHEBI:37565"/>
        <dbReference type="ChEBI" id="CHEBI:58805"/>
        <dbReference type="EC" id="2.7.7.65"/>
    </reaction>
</comment>
<name>A0ABY5HBX2_9PSED</name>
<dbReference type="CDD" id="cd06225">
    <property type="entry name" value="HAMP"/>
    <property type="match status" value="1"/>
</dbReference>
<evidence type="ECO:0000259" key="5">
    <source>
        <dbReference type="PROSITE" id="PS50887"/>
    </source>
</evidence>
<keyword evidence="7" id="KW-1185">Reference proteome</keyword>
<dbReference type="Pfam" id="PF00672">
    <property type="entry name" value="HAMP"/>
    <property type="match status" value="1"/>
</dbReference>
<dbReference type="PROSITE" id="PS50885">
    <property type="entry name" value="HAMP"/>
    <property type="match status" value="1"/>
</dbReference>
<dbReference type="InterPro" id="IPR000160">
    <property type="entry name" value="GGDEF_dom"/>
</dbReference>
<dbReference type="InterPro" id="IPR050469">
    <property type="entry name" value="Diguanylate_Cyclase"/>
</dbReference>
<evidence type="ECO:0000313" key="7">
    <source>
        <dbReference type="Proteomes" id="UP001059672"/>
    </source>
</evidence>
<dbReference type="Gene3D" id="6.10.340.10">
    <property type="match status" value="1"/>
</dbReference>
<dbReference type="PANTHER" id="PTHR45138:SF9">
    <property type="entry name" value="DIGUANYLATE CYCLASE DGCM-RELATED"/>
    <property type="match status" value="1"/>
</dbReference>
<protein>
    <recommendedName>
        <fullName evidence="1">diguanylate cyclase</fullName>
        <ecNumber evidence="1">2.7.7.65</ecNumber>
    </recommendedName>
</protein>
<dbReference type="Pfam" id="PF00990">
    <property type="entry name" value="GGDEF"/>
    <property type="match status" value="1"/>
</dbReference>
<keyword evidence="3" id="KW-0472">Membrane</keyword>
<organism evidence="6 7">
    <name type="scientific">Pseudomonas benzenivorans</name>
    <dbReference type="NCBI Taxonomy" id="556533"/>
    <lineage>
        <taxon>Bacteria</taxon>
        <taxon>Pseudomonadati</taxon>
        <taxon>Pseudomonadota</taxon>
        <taxon>Gammaproteobacteria</taxon>
        <taxon>Pseudomonadales</taxon>
        <taxon>Pseudomonadaceae</taxon>
        <taxon>Pseudomonas</taxon>
    </lineage>
</organism>
<dbReference type="RefSeq" id="WP_255840005.1">
    <property type="nucleotide sequence ID" value="NZ_CP073346.1"/>
</dbReference>
<keyword evidence="6" id="KW-0548">Nucleotidyltransferase</keyword>
<dbReference type="PROSITE" id="PS50887">
    <property type="entry name" value="GGDEF"/>
    <property type="match status" value="1"/>
</dbReference>
<feature type="domain" description="GGDEF" evidence="5">
    <location>
        <begin position="506"/>
        <end position="645"/>
    </location>
</feature>
<gene>
    <name evidence="6" type="ORF">KDW96_08575</name>
</gene>
<feature type="transmembrane region" description="Helical" evidence="3">
    <location>
        <begin position="359"/>
        <end position="385"/>
    </location>
</feature>
<proteinExistence type="predicted"/>
<dbReference type="InterPro" id="IPR003660">
    <property type="entry name" value="HAMP_dom"/>
</dbReference>
<keyword evidence="6" id="KW-0808">Transferase</keyword>
<accession>A0ABY5HBX2</accession>
<dbReference type="PANTHER" id="PTHR45138">
    <property type="entry name" value="REGULATORY COMPONENTS OF SENSORY TRANSDUCTION SYSTEM"/>
    <property type="match status" value="1"/>
</dbReference>
<sequence length="660" mass="73010">MTVDKAAAEPARTSLRTQIIVRGALRSLVIAALLCVASYYHVAGMLEEGVIEQLEQFIAERGRRDSEQFLQTERHHQAVEQALLEQLQAVPLATGTALFDDYFEPWPDGTWRTRRGWYDGLVFKDGLQHRGFTGFIGRDVELTPELRHRAALMAGLLDWYGSAWTATGQYINYFLSAPENLLLGEFIGVPYLHQVPADTHFPDEIFVASANETRNPQRQTVWTHFYFDATAKMWMLSSLKPVYLGDRLVATLGQDILLDEFVQRTLKDALDGTENLAFAADGSLVAYEPLLAEVQAAGGALKIDGARPQLQRIFTAVTGQSRRSGVVETEDAFLAYTRIDGPDWYLVNVYPKQLLQNKAMAAATVILGIALLGLLSEFAVLWLLIARYVLAPLRRFIRVTEKVGGEGLSALQGSELPRRRDEFGLLAKRFRETASELEASRQALLAANRDLDAQVAARTEALTQANQRLAMLAITDELSGLHNRRQFLHVVPLEVARLVRLQATPLWATLAILDIDHFKLINDCYGHGVGDQAIRQLGACLAGLHRRAGDHCFRLGGEEFALFASGDQVDGAKVEAFAGHVLEAVRNLVIEVPEQGATCRLTVSVGIACVQAGADLSLERLYKLADDALYLAKQNGRDQARIVLIRGSGDQAKTLELEVR</sequence>
<keyword evidence="3" id="KW-1133">Transmembrane helix</keyword>
<dbReference type="EMBL" id="CP073346">
    <property type="protein sequence ID" value="UTW09337.1"/>
    <property type="molecule type" value="Genomic_DNA"/>
</dbReference>
<dbReference type="CDD" id="cd01949">
    <property type="entry name" value="GGDEF"/>
    <property type="match status" value="1"/>
</dbReference>
<dbReference type="InterPro" id="IPR029787">
    <property type="entry name" value="Nucleotide_cyclase"/>
</dbReference>
<evidence type="ECO:0000259" key="4">
    <source>
        <dbReference type="PROSITE" id="PS50885"/>
    </source>
</evidence>
<dbReference type="Gene3D" id="3.30.70.270">
    <property type="match status" value="1"/>
</dbReference>
<feature type="domain" description="HAMP" evidence="4">
    <location>
        <begin position="387"/>
        <end position="442"/>
    </location>
</feature>
<reference evidence="6" key="1">
    <citation type="submission" date="2021-04" db="EMBL/GenBank/DDBJ databases">
        <title>Oceanospirillales bacteria with DddD are important DMSP degraders in coastal seawater.</title>
        <authorList>
            <person name="Liu J."/>
        </authorList>
    </citation>
    <scope>NUCLEOTIDE SEQUENCE</scope>
    <source>
        <strain evidence="6">D13-4</strain>
    </source>
</reference>
<dbReference type="NCBIfam" id="TIGR00254">
    <property type="entry name" value="GGDEF"/>
    <property type="match status" value="1"/>
</dbReference>
<evidence type="ECO:0000256" key="2">
    <source>
        <dbReference type="ARBA" id="ARBA00034247"/>
    </source>
</evidence>
<dbReference type="Proteomes" id="UP001059672">
    <property type="component" value="Chromosome"/>
</dbReference>
<evidence type="ECO:0000256" key="1">
    <source>
        <dbReference type="ARBA" id="ARBA00012528"/>
    </source>
</evidence>